<accession>A0A2Z4AFS3</accession>
<dbReference type="AlphaFoldDB" id="A0A2Z4AFS3"/>
<proteinExistence type="inferred from homology"/>
<keyword evidence="4 8" id="KW-0819">tRNA processing</keyword>
<dbReference type="EC" id="6.3.4.19" evidence="8"/>
<evidence type="ECO:0000256" key="6">
    <source>
        <dbReference type="ARBA" id="ARBA00022840"/>
    </source>
</evidence>
<reference evidence="10 11" key="1">
    <citation type="submission" date="2018-06" db="EMBL/GenBank/DDBJ databases">
        <title>Draft Genome Sequence of a Novel Marine Bacterium Related to the Verrucomicrobia.</title>
        <authorList>
            <person name="Vosseberg J."/>
            <person name="Martijn J."/>
            <person name="Ettema T.J.G."/>
        </authorList>
    </citation>
    <scope>NUCLEOTIDE SEQUENCE [LARGE SCALE GENOMIC DNA]</scope>
    <source>
        <strain evidence="10">TARA_B100001123</strain>
    </source>
</reference>
<dbReference type="Proteomes" id="UP000247465">
    <property type="component" value="Chromosome"/>
</dbReference>
<keyword evidence="5 8" id="KW-0547">Nucleotide-binding</keyword>
<keyword evidence="3 8" id="KW-0436">Ligase</keyword>
<evidence type="ECO:0000256" key="2">
    <source>
        <dbReference type="ARBA" id="ARBA00022490"/>
    </source>
</evidence>
<evidence type="ECO:0000256" key="8">
    <source>
        <dbReference type="HAMAP-Rule" id="MF_01161"/>
    </source>
</evidence>
<comment type="subcellular location">
    <subcellularLocation>
        <location evidence="1 8">Cytoplasm</location>
    </subcellularLocation>
</comment>
<feature type="binding site" evidence="8">
    <location>
        <begin position="42"/>
        <end position="47"/>
    </location>
    <ligand>
        <name>ATP</name>
        <dbReference type="ChEBI" id="CHEBI:30616"/>
    </ligand>
</feature>
<protein>
    <recommendedName>
        <fullName evidence="8">tRNA(Ile)-lysidine synthase</fullName>
        <ecNumber evidence="8">6.3.4.19</ecNumber>
    </recommendedName>
    <alternativeName>
        <fullName evidence="8">tRNA(Ile)-2-lysyl-cytidine synthase</fullName>
    </alternativeName>
    <alternativeName>
        <fullName evidence="8">tRNA(Ile)-lysidine synthetase</fullName>
    </alternativeName>
</protein>
<dbReference type="InterPro" id="IPR012094">
    <property type="entry name" value="tRNA_Ile_lys_synt"/>
</dbReference>
<dbReference type="Gene3D" id="1.20.59.20">
    <property type="match status" value="1"/>
</dbReference>
<evidence type="ECO:0000256" key="7">
    <source>
        <dbReference type="ARBA" id="ARBA00048539"/>
    </source>
</evidence>
<dbReference type="GO" id="GO:0032267">
    <property type="term" value="F:tRNA(Ile)-lysidine synthase activity"/>
    <property type="evidence" value="ECO:0007669"/>
    <property type="project" value="UniProtKB-EC"/>
</dbReference>
<feature type="domain" description="Lysidine-tRNA(Ile) synthetase C-terminal" evidence="9">
    <location>
        <begin position="401"/>
        <end position="474"/>
    </location>
</feature>
<dbReference type="SMART" id="SM00977">
    <property type="entry name" value="TilS_C"/>
    <property type="match status" value="1"/>
</dbReference>
<evidence type="ECO:0000256" key="4">
    <source>
        <dbReference type="ARBA" id="ARBA00022694"/>
    </source>
</evidence>
<dbReference type="EMBL" id="CP029803">
    <property type="protein sequence ID" value="AWT60415.1"/>
    <property type="molecule type" value="Genomic_DNA"/>
</dbReference>
<organism evidence="10 11">
    <name type="scientific">Candidatus Moanibacter tarae</name>
    <dbReference type="NCBI Taxonomy" id="2200854"/>
    <lineage>
        <taxon>Bacteria</taxon>
        <taxon>Pseudomonadati</taxon>
        <taxon>Verrucomicrobiota</taxon>
        <taxon>Opitutia</taxon>
        <taxon>Puniceicoccales</taxon>
        <taxon>Puniceicoccales incertae sedis</taxon>
        <taxon>Candidatus Moanibacter</taxon>
    </lineage>
</organism>
<evidence type="ECO:0000259" key="9">
    <source>
        <dbReference type="SMART" id="SM00977"/>
    </source>
</evidence>
<evidence type="ECO:0000256" key="3">
    <source>
        <dbReference type="ARBA" id="ARBA00022598"/>
    </source>
</evidence>
<dbReference type="Gene3D" id="3.40.50.620">
    <property type="entry name" value="HUPs"/>
    <property type="match status" value="1"/>
</dbReference>
<name>A0A2Z4AFS3_9BACT</name>
<comment type="domain">
    <text evidence="8">The N-terminal region contains the highly conserved SGGXDS motif, predicted to be a P-loop motif involved in ATP binding.</text>
</comment>
<comment type="catalytic activity">
    <reaction evidence="7 8">
        <text>cytidine(34) in tRNA(Ile2) + L-lysine + ATP = lysidine(34) in tRNA(Ile2) + AMP + diphosphate + H(+)</text>
        <dbReference type="Rhea" id="RHEA:43744"/>
        <dbReference type="Rhea" id="RHEA-COMP:10625"/>
        <dbReference type="Rhea" id="RHEA-COMP:10670"/>
        <dbReference type="ChEBI" id="CHEBI:15378"/>
        <dbReference type="ChEBI" id="CHEBI:30616"/>
        <dbReference type="ChEBI" id="CHEBI:32551"/>
        <dbReference type="ChEBI" id="CHEBI:33019"/>
        <dbReference type="ChEBI" id="CHEBI:82748"/>
        <dbReference type="ChEBI" id="CHEBI:83665"/>
        <dbReference type="ChEBI" id="CHEBI:456215"/>
        <dbReference type="EC" id="6.3.4.19"/>
    </reaction>
</comment>
<dbReference type="KEGG" id="mtar:DF168_01624"/>
<dbReference type="PANTHER" id="PTHR43033:SF1">
    <property type="entry name" value="TRNA(ILE)-LYSIDINE SYNTHASE-RELATED"/>
    <property type="match status" value="1"/>
</dbReference>
<evidence type="ECO:0000313" key="10">
    <source>
        <dbReference type="EMBL" id="AWT60415.1"/>
    </source>
</evidence>
<dbReference type="Pfam" id="PF11734">
    <property type="entry name" value="TilS_C"/>
    <property type="match status" value="1"/>
</dbReference>
<dbReference type="Pfam" id="PF01171">
    <property type="entry name" value="ATP_bind_3"/>
    <property type="match status" value="1"/>
</dbReference>
<dbReference type="SUPFAM" id="SSF52402">
    <property type="entry name" value="Adenine nucleotide alpha hydrolases-like"/>
    <property type="match status" value="1"/>
</dbReference>
<keyword evidence="6 8" id="KW-0067">ATP-binding</keyword>
<dbReference type="CDD" id="cd01992">
    <property type="entry name" value="TilS_N"/>
    <property type="match status" value="1"/>
</dbReference>
<dbReference type="InterPro" id="IPR011063">
    <property type="entry name" value="TilS/TtcA_N"/>
</dbReference>
<dbReference type="InterPro" id="IPR012795">
    <property type="entry name" value="tRNA_Ile_lys_synt_N"/>
</dbReference>
<evidence type="ECO:0000256" key="5">
    <source>
        <dbReference type="ARBA" id="ARBA00022741"/>
    </source>
</evidence>
<dbReference type="GO" id="GO:0005737">
    <property type="term" value="C:cytoplasm"/>
    <property type="evidence" value="ECO:0007669"/>
    <property type="project" value="UniProtKB-SubCell"/>
</dbReference>
<dbReference type="SUPFAM" id="SSF56037">
    <property type="entry name" value="PheT/TilS domain"/>
    <property type="match status" value="1"/>
</dbReference>
<comment type="similarity">
    <text evidence="8">Belongs to the tRNA(Ile)-lysidine synthase family.</text>
</comment>
<dbReference type="InterPro" id="IPR012796">
    <property type="entry name" value="Lysidine-tRNA-synth_C"/>
</dbReference>
<dbReference type="NCBIfam" id="TIGR02433">
    <property type="entry name" value="lysidine_TilS_C"/>
    <property type="match status" value="1"/>
</dbReference>
<evidence type="ECO:0000313" key="11">
    <source>
        <dbReference type="Proteomes" id="UP000247465"/>
    </source>
</evidence>
<comment type="function">
    <text evidence="8">Ligates lysine onto the cytidine present at position 34 of the AUA codon-specific tRNA(Ile) that contains the anticodon CAU, in an ATP-dependent manner. Cytidine is converted to lysidine, thus changing the amino acid specificity of the tRNA from methionine to isoleucine.</text>
</comment>
<dbReference type="PANTHER" id="PTHR43033">
    <property type="entry name" value="TRNA(ILE)-LYSIDINE SYNTHASE-RELATED"/>
    <property type="match status" value="1"/>
</dbReference>
<evidence type="ECO:0000256" key="1">
    <source>
        <dbReference type="ARBA" id="ARBA00004496"/>
    </source>
</evidence>
<dbReference type="GO" id="GO:0005524">
    <property type="term" value="F:ATP binding"/>
    <property type="evidence" value="ECO:0007669"/>
    <property type="project" value="UniProtKB-UniRule"/>
</dbReference>
<dbReference type="GO" id="GO:0006400">
    <property type="term" value="P:tRNA modification"/>
    <property type="evidence" value="ECO:0007669"/>
    <property type="project" value="UniProtKB-UniRule"/>
</dbReference>
<dbReference type="InterPro" id="IPR014729">
    <property type="entry name" value="Rossmann-like_a/b/a_fold"/>
</dbReference>
<keyword evidence="2 8" id="KW-0963">Cytoplasm</keyword>
<gene>
    <name evidence="8 10" type="primary">tilS</name>
    <name evidence="10" type="ORF">DF168_01624</name>
</gene>
<dbReference type="HAMAP" id="MF_01161">
    <property type="entry name" value="tRNA_Ile_lys_synt"/>
    <property type="match status" value="1"/>
</dbReference>
<sequence length="483" mass="55759">MSEWQEKAMRLGRVLPLDRLKTEVGEFLNSRMKEESWVLACSGGSDSVCMVLLLFAHFPHQRGLMRVAHFNHGLRSKESDEDKRFVEDMTLELQLKFSQKQWKRKSQDRVSMENARRARFEFLRKTQNECNSRILFLGHQLNDVVEMMLMRMARGSCTGGLAAPRPVHQFRDGIFHLRPLLELSHSEIVVALTKAGVEWREDSSNRSGKYTRNRIRNEVVPLLRGASPQDAIKGAGRTRELLEEDDEALNWWLNSMVGGVREGRIFDLSPLRCKPRALIRRAVESFLWTNEVRPILGRHQVEKLIQAAIEGDLLRLEVGKEVVVLTKKCQLVIEERKRKPELKWTKLRVRVPAVVYLPCGASLSVSVGSLGESKRTEVREGNFDEQKEVFLHLEKAETPDLVVRRWEPGDRYRPLGAPGRIKLQDLFTNRKIARTERNLLPIVSLNDDEIIWCPGIPPSNAYKIRPDSRFALRLTYCRSLNRL</sequence>
<dbReference type="NCBIfam" id="TIGR02432">
    <property type="entry name" value="lysidine_TilS_N"/>
    <property type="match status" value="1"/>
</dbReference>